<dbReference type="InterPro" id="IPR053142">
    <property type="entry name" value="PchR_regulatory_protein"/>
</dbReference>
<evidence type="ECO:0000313" key="4">
    <source>
        <dbReference type="EMBL" id="MBB6468451.1"/>
    </source>
</evidence>
<accession>A0A8E1WGH4</accession>
<proteinExistence type="predicted"/>
<reference evidence="4 5" key="1">
    <citation type="submission" date="2020-08" db="EMBL/GenBank/DDBJ databases">
        <title>Genomic Encyclopedia of Type Strains, Phase IV (KMG-IV): sequencing the most valuable type-strain genomes for metagenomic binning, comparative biology and taxonomic classification.</title>
        <authorList>
            <person name="Goeker M."/>
        </authorList>
    </citation>
    <scope>NUCLEOTIDE SEQUENCE [LARGE SCALE GENOMIC DNA]</scope>
    <source>
        <strain evidence="4 5">DSM 17454</strain>
    </source>
</reference>
<dbReference type="SUPFAM" id="SSF46689">
    <property type="entry name" value="Homeodomain-like"/>
    <property type="match status" value="2"/>
</dbReference>
<keyword evidence="1" id="KW-0805">Transcription regulation</keyword>
<dbReference type="InterPro" id="IPR018060">
    <property type="entry name" value="HTH_AraC"/>
</dbReference>
<dbReference type="InterPro" id="IPR009057">
    <property type="entry name" value="Homeodomain-like_sf"/>
</dbReference>
<dbReference type="Pfam" id="PF12833">
    <property type="entry name" value="HTH_18"/>
    <property type="match status" value="1"/>
</dbReference>
<evidence type="ECO:0000256" key="2">
    <source>
        <dbReference type="ARBA" id="ARBA00023163"/>
    </source>
</evidence>
<evidence type="ECO:0000313" key="5">
    <source>
        <dbReference type="Proteomes" id="UP000532373"/>
    </source>
</evidence>
<keyword evidence="4" id="KW-0238">DNA-binding</keyword>
<evidence type="ECO:0000256" key="1">
    <source>
        <dbReference type="ARBA" id="ARBA00023015"/>
    </source>
</evidence>
<gene>
    <name evidence="4" type="ORF">HNQ96_004335</name>
</gene>
<dbReference type="Proteomes" id="UP000532373">
    <property type="component" value="Unassembled WGS sequence"/>
</dbReference>
<keyword evidence="2" id="KW-0804">Transcription</keyword>
<protein>
    <submittedName>
        <fullName evidence="4">AraC-like DNA-binding protein</fullName>
    </submittedName>
</protein>
<comment type="caution">
    <text evidence="4">The sequence shown here is derived from an EMBL/GenBank/DDBJ whole genome shotgun (WGS) entry which is preliminary data.</text>
</comment>
<dbReference type="AlphaFoldDB" id="A0A8E1WGH4"/>
<dbReference type="PANTHER" id="PTHR47893:SF1">
    <property type="entry name" value="REGULATORY PROTEIN PCHR"/>
    <property type="match status" value="1"/>
</dbReference>
<name>A0A8E1WGH4_9HYPH</name>
<sequence>MDDTLIEGAYLHQELRQGLFLHVSDAVEKRDFTVTSRQREELSCIFFLDGEIDIRIGDRSFAFKGDLRNAMQGAAIMSSGRESFERASAGRQHVRHLVVTATPEWLNIGAMEEIGDERQAKALLKDNLADHRWTVTPRVAELVRQILAPQVFTPALRNLYLEGRAVEIVAETISAVMHADRRTEPGSILRGHEAVRLLRAKELIAESLTASLSVELIARESGISASGLQRLFRLSEGHSVFEYVRRRRLDRAFEALKGGETTVQEASAIAGYSSPANFATAFRRQFGMTPREVQFPSLGLRN</sequence>
<evidence type="ECO:0000259" key="3">
    <source>
        <dbReference type="PROSITE" id="PS01124"/>
    </source>
</evidence>
<organism evidence="4 5">
    <name type="scientific">Aminobacter carboxidus</name>
    <dbReference type="NCBI Taxonomy" id="376165"/>
    <lineage>
        <taxon>Bacteria</taxon>
        <taxon>Pseudomonadati</taxon>
        <taxon>Pseudomonadota</taxon>
        <taxon>Alphaproteobacteria</taxon>
        <taxon>Hyphomicrobiales</taxon>
        <taxon>Phyllobacteriaceae</taxon>
        <taxon>Aminobacter</taxon>
    </lineage>
</organism>
<dbReference type="SMART" id="SM00342">
    <property type="entry name" value="HTH_ARAC"/>
    <property type="match status" value="1"/>
</dbReference>
<feature type="domain" description="HTH araC/xylS-type" evidence="3">
    <location>
        <begin position="198"/>
        <end position="296"/>
    </location>
</feature>
<dbReference type="GO" id="GO:0043565">
    <property type="term" value="F:sequence-specific DNA binding"/>
    <property type="evidence" value="ECO:0007669"/>
    <property type="project" value="InterPro"/>
</dbReference>
<dbReference type="PROSITE" id="PS01124">
    <property type="entry name" value="HTH_ARAC_FAMILY_2"/>
    <property type="match status" value="1"/>
</dbReference>
<dbReference type="PANTHER" id="PTHR47893">
    <property type="entry name" value="REGULATORY PROTEIN PCHR"/>
    <property type="match status" value="1"/>
</dbReference>
<dbReference type="Gene3D" id="1.10.10.60">
    <property type="entry name" value="Homeodomain-like"/>
    <property type="match status" value="2"/>
</dbReference>
<dbReference type="RefSeq" id="WP_184770974.1">
    <property type="nucleotide sequence ID" value="NZ_JACHGI010000010.1"/>
</dbReference>
<dbReference type="EMBL" id="JACHGI010000010">
    <property type="protein sequence ID" value="MBB6468451.1"/>
    <property type="molecule type" value="Genomic_DNA"/>
</dbReference>
<dbReference type="GO" id="GO:0003700">
    <property type="term" value="F:DNA-binding transcription factor activity"/>
    <property type="evidence" value="ECO:0007669"/>
    <property type="project" value="InterPro"/>
</dbReference>